<gene>
    <name evidence="3" type="primary">degP_3</name>
    <name evidence="3" type="ORF">Pla100_57500</name>
</gene>
<organism evidence="3 4">
    <name type="scientific">Neorhodopirellula pilleata</name>
    <dbReference type="NCBI Taxonomy" id="2714738"/>
    <lineage>
        <taxon>Bacteria</taxon>
        <taxon>Pseudomonadati</taxon>
        <taxon>Planctomycetota</taxon>
        <taxon>Planctomycetia</taxon>
        <taxon>Pirellulales</taxon>
        <taxon>Pirellulaceae</taxon>
        <taxon>Neorhodopirellula</taxon>
    </lineage>
</organism>
<dbReference type="Pfam" id="PF13365">
    <property type="entry name" value="Trypsin_2"/>
    <property type="match status" value="1"/>
</dbReference>
<dbReference type="Proteomes" id="UP000316213">
    <property type="component" value="Unassembled WGS sequence"/>
</dbReference>
<dbReference type="SUPFAM" id="SSF50494">
    <property type="entry name" value="Trypsin-like serine proteases"/>
    <property type="match status" value="1"/>
</dbReference>
<evidence type="ECO:0000256" key="1">
    <source>
        <dbReference type="SAM" id="MobiDB-lite"/>
    </source>
</evidence>
<dbReference type="GO" id="GO:0004252">
    <property type="term" value="F:serine-type endopeptidase activity"/>
    <property type="evidence" value="ECO:0007669"/>
    <property type="project" value="InterPro"/>
</dbReference>
<comment type="caution">
    <text evidence="3">The sequence shown here is derived from an EMBL/GenBank/DDBJ whole genome shotgun (WGS) entry which is preliminary data.</text>
</comment>
<dbReference type="GO" id="GO:0006508">
    <property type="term" value="P:proteolysis"/>
    <property type="evidence" value="ECO:0007669"/>
    <property type="project" value="UniProtKB-KW"/>
</dbReference>
<evidence type="ECO:0000259" key="2">
    <source>
        <dbReference type="SMART" id="SM00228"/>
    </source>
</evidence>
<feature type="compositionally biased region" description="Pro residues" evidence="1">
    <location>
        <begin position="390"/>
        <end position="403"/>
    </location>
</feature>
<dbReference type="PANTHER" id="PTHR43019">
    <property type="entry name" value="SERINE ENDOPROTEASE DEGS"/>
    <property type="match status" value="1"/>
</dbReference>
<sequence length="686" mass="74185">MVRRAAIKMNGMKALIPTTFFCRRRGWQVLKRRVPSRWLIGLECFALFGWAICGTNPFGSISTVHAESGVGPAGNGDLIARVEAQRIAAVAKAIPSTVCVFVPGGGGGGSGVLISPDGYALTNFHVSSPAGTYMRCGLSDGNVYDAVIVGIDPVGDLALIQLLGRDDFPTADFVPSRSVLIGDWCFAIGNPFLLATNLQPTVTAGVISGTRRYQYPSGTLLEYGSCFQTDASINPGNSGGPLYDASGDLIGIIGRASFEKRGRVNVGVGYAISGDQAQNFLGSLHSGRILDHATLGATVGTEDDGSVRVTNILAFSDAHRRGLRYGDEVLEIDGHVVQTANDVQNLLATFPAQWRIPIAYRHDGEVVETAIRLASVHRGSELLEKMKSALPPPPPAPPKPQAPDPEGDADEESEDAQKDDKNENAPPEPDEDADRPQDASGEPIPDAANQRIEERQGFANYYFNRQHQDRFIGRLRAEFQMISPDGRPWKLTGKVTLANAETPQLFSMTIDGQSGELMVGDQLMDASSPDDFVQAVDRSTVPAVLSGLSSLYRMLEVGPNEFGETYYWGTAPLMGQRPLRDCTIGVRNALENRFFQSSDVDQLEVIEVFADRDGDPAELWFDASEVVRQTTSENFSSRKLNASATAPTTQPDDQLPKNIQLRFGLDPIATFEIDSWTVEGETEDAS</sequence>
<proteinExistence type="predicted"/>
<dbReference type="EC" id="3.4.21.107" evidence="3"/>
<dbReference type="SUPFAM" id="SSF50156">
    <property type="entry name" value="PDZ domain-like"/>
    <property type="match status" value="1"/>
</dbReference>
<keyword evidence="3" id="KW-0378">Hydrolase</keyword>
<dbReference type="PANTHER" id="PTHR43019:SF62">
    <property type="entry name" value="SERINE ENDOPROTEASE DEGS"/>
    <property type="match status" value="1"/>
</dbReference>
<dbReference type="Gene3D" id="2.40.10.120">
    <property type="match status" value="1"/>
</dbReference>
<dbReference type="InterPro" id="IPR009003">
    <property type="entry name" value="Peptidase_S1_PA"/>
</dbReference>
<keyword evidence="3" id="KW-0645">Protease</keyword>
<dbReference type="InterPro" id="IPR001940">
    <property type="entry name" value="Peptidase_S1C"/>
</dbReference>
<dbReference type="EMBL" id="SJPM01000022">
    <property type="protein sequence ID" value="TWT88019.1"/>
    <property type="molecule type" value="Genomic_DNA"/>
</dbReference>
<feature type="region of interest" description="Disordered" evidence="1">
    <location>
        <begin position="386"/>
        <end position="445"/>
    </location>
</feature>
<protein>
    <submittedName>
        <fullName evidence="3">Periplasmic serine endoprotease DegP</fullName>
        <ecNumber evidence="3">3.4.21.107</ecNumber>
    </submittedName>
</protein>
<dbReference type="Gene3D" id="2.30.42.10">
    <property type="match status" value="1"/>
</dbReference>
<dbReference type="SMART" id="SM00228">
    <property type="entry name" value="PDZ"/>
    <property type="match status" value="1"/>
</dbReference>
<dbReference type="InterPro" id="IPR036034">
    <property type="entry name" value="PDZ_sf"/>
</dbReference>
<reference evidence="3 4" key="1">
    <citation type="submission" date="2019-02" db="EMBL/GenBank/DDBJ databases">
        <title>Deep-cultivation of Planctomycetes and their phenomic and genomic characterization uncovers novel biology.</title>
        <authorList>
            <person name="Wiegand S."/>
            <person name="Jogler M."/>
            <person name="Boedeker C."/>
            <person name="Pinto D."/>
            <person name="Vollmers J."/>
            <person name="Rivas-Marin E."/>
            <person name="Kohn T."/>
            <person name="Peeters S.H."/>
            <person name="Heuer A."/>
            <person name="Rast P."/>
            <person name="Oberbeckmann S."/>
            <person name="Bunk B."/>
            <person name="Jeske O."/>
            <person name="Meyerdierks A."/>
            <person name="Storesund J.E."/>
            <person name="Kallscheuer N."/>
            <person name="Luecker S."/>
            <person name="Lage O.M."/>
            <person name="Pohl T."/>
            <person name="Merkel B.J."/>
            <person name="Hornburger P."/>
            <person name="Mueller R.-W."/>
            <person name="Bruemmer F."/>
            <person name="Labrenz M."/>
            <person name="Spormann A.M."/>
            <person name="Op Den Camp H."/>
            <person name="Overmann J."/>
            <person name="Amann R."/>
            <person name="Jetten M.S.M."/>
            <person name="Mascher T."/>
            <person name="Medema M.H."/>
            <person name="Devos D.P."/>
            <person name="Kaster A.-K."/>
            <person name="Ovreas L."/>
            <person name="Rohde M."/>
            <person name="Galperin M.Y."/>
            <person name="Jogler C."/>
        </authorList>
    </citation>
    <scope>NUCLEOTIDE SEQUENCE [LARGE SCALE GENOMIC DNA]</scope>
    <source>
        <strain evidence="3 4">Pla100</strain>
    </source>
</reference>
<feature type="compositionally biased region" description="Acidic residues" evidence="1">
    <location>
        <begin position="405"/>
        <end position="414"/>
    </location>
</feature>
<keyword evidence="4" id="KW-1185">Reference proteome</keyword>
<accession>A0A5C5ZKV7</accession>
<name>A0A5C5ZKV7_9BACT</name>
<evidence type="ECO:0000313" key="3">
    <source>
        <dbReference type="EMBL" id="TWT88019.1"/>
    </source>
</evidence>
<dbReference type="Pfam" id="PF13180">
    <property type="entry name" value="PDZ_2"/>
    <property type="match status" value="1"/>
</dbReference>
<dbReference type="PRINTS" id="PR00834">
    <property type="entry name" value="PROTEASES2C"/>
</dbReference>
<dbReference type="InterPro" id="IPR001478">
    <property type="entry name" value="PDZ"/>
</dbReference>
<dbReference type="AlphaFoldDB" id="A0A5C5ZKV7"/>
<evidence type="ECO:0000313" key="4">
    <source>
        <dbReference type="Proteomes" id="UP000316213"/>
    </source>
</evidence>
<feature type="domain" description="PDZ" evidence="2">
    <location>
        <begin position="293"/>
        <end position="364"/>
    </location>
</feature>